<dbReference type="Proteomes" id="UP000035740">
    <property type="component" value="Chromosome 6"/>
</dbReference>
<evidence type="ECO:0000313" key="3">
    <source>
        <dbReference type="Proteomes" id="UP000035740"/>
    </source>
</evidence>
<evidence type="ECO:0000256" key="1">
    <source>
        <dbReference type="SAM" id="MobiDB-lite"/>
    </source>
</evidence>
<name>A0A0J8C351_BETVV</name>
<accession>A0A0J8C351</accession>
<evidence type="ECO:0000313" key="2">
    <source>
        <dbReference type="EMBL" id="KMT08210.1"/>
    </source>
</evidence>
<organism evidence="2 3">
    <name type="scientific">Beta vulgaris subsp. vulgaris</name>
    <name type="common">Beet</name>
    <dbReference type="NCBI Taxonomy" id="3555"/>
    <lineage>
        <taxon>Eukaryota</taxon>
        <taxon>Viridiplantae</taxon>
        <taxon>Streptophyta</taxon>
        <taxon>Embryophyta</taxon>
        <taxon>Tracheophyta</taxon>
        <taxon>Spermatophyta</taxon>
        <taxon>Magnoliopsida</taxon>
        <taxon>eudicotyledons</taxon>
        <taxon>Gunneridae</taxon>
        <taxon>Pentapetalae</taxon>
        <taxon>Caryophyllales</taxon>
        <taxon>Chenopodiaceae</taxon>
        <taxon>Betoideae</taxon>
        <taxon>Beta</taxon>
    </lineage>
</organism>
<feature type="compositionally biased region" description="Basic and acidic residues" evidence="1">
    <location>
        <begin position="304"/>
        <end position="313"/>
    </location>
</feature>
<keyword evidence="3" id="KW-1185">Reference proteome</keyword>
<dbReference type="AlphaFoldDB" id="A0A0J8C351"/>
<reference evidence="2 3" key="1">
    <citation type="journal article" date="2014" name="Nature">
        <title>The genome of the recently domesticated crop plant sugar beet (Beta vulgaris).</title>
        <authorList>
            <person name="Dohm J.C."/>
            <person name="Minoche A.E."/>
            <person name="Holtgrawe D."/>
            <person name="Capella-Gutierrez S."/>
            <person name="Zakrzewski F."/>
            <person name="Tafer H."/>
            <person name="Rupp O."/>
            <person name="Sorensen T.R."/>
            <person name="Stracke R."/>
            <person name="Reinhardt R."/>
            <person name="Goesmann A."/>
            <person name="Kraft T."/>
            <person name="Schulz B."/>
            <person name="Stadler P.F."/>
            <person name="Schmidt T."/>
            <person name="Gabaldon T."/>
            <person name="Lehrach H."/>
            <person name="Weisshaar B."/>
            <person name="Himmelbauer H."/>
        </authorList>
    </citation>
    <scope>NUCLEOTIDE SEQUENCE [LARGE SCALE GENOMIC DNA]</scope>
    <source>
        <tissue evidence="2">Taproot</tissue>
    </source>
</reference>
<dbReference type="Gramene" id="KMT08210">
    <property type="protein sequence ID" value="KMT08210"/>
    <property type="gene ID" value="BVRB_6g142640"/>
</dbReference>
<proteinExistence type="predicted"/>
<feature type="region of interest" description="Disordered" evidence="1">
    <location>
        <begin position="173"/>
        <end position="218"/>
    </location>
</feature>
<sequence>MSSLNQMFEGPNHIVFSVKGPLDIHISGYLYDDHAIPTQINQGVYVGGKDRPSCSHECETFENTTKLVPKPYISSPRLVLNMNVPTLINLPADSITNCKDKSINILLQGVTQAQIEAFSRSMNDKVKGAKSTIRKLDYLNENENGAREEQDASHETTTQAIVPIEECEIDVNRVKRSTRQTSQEYHVLWSKKNKRHKKRKENDEDENDQKRSEKHGSLQIVEAEIEADFEEAKKLKRKSKKLKQAEGVYNRALEDHTVDTVKAKKPKKMKEKEFVQEEVSSGRALLEDHPIDTMKAKKPKKRKEKEFVQEKVRSPEAAHGTVILALACPNKR</sequence>
<dbReference type="EMBL" id="KQ090121">
    <property type="protein sequence ID" value="KMT08210.1"/>
    <property type="molecule type" value="Genomic_DNA"/>
</dbReference>
<gene>
    <name evidence="2" type="ORF">BVRB_6g142640</name>
</gene>
<feature type="compositionally biased region" description="Basic and acidic residues" evidence="1">
    <location>
        <begin position="285"/>
        <end position="295"/>
    </location>
</feature>
<protein>
    <submittedName>
        <fullName evidence="2">Uncharacterized protein</fullName>
    </submittedName>
</protein>
<feature type="compositionally biased region" description="Basic residues" evidence="1">
    <location>
        <begin position="189"/>
        <end position="199"/>
    </location>
</feature>
<feature type="region of interest" description="Disordered" evidence="1">
    <location>
        <begin position="262"/>
        <end position="313"/>
    </location>
</feature>